<feature type="domain" description="AB hydrolase-1" evidence="1">
    <location>
        <begin position="4"/>
        <end position="227"/>
    </location>
</feature>
<protein>
    <submittedName>
        <fullName evidence="2">Pyrethroid hydrolase</fullName>
        <ecNumber evidence="2">3.1.1.88</ecNumber>
    </submittedName>
</protein>
<dbReference type="EC" id="3.1.1.88" evidence="2"/>
<gene>
    <name evidence="2" type="primary">pytH_1</name>
    <name evidence="2" type="ORF">TRP8649_04362</name>
</gene>
<organism evidence="2 3">
    <name type="scientific">Pelagimonas phthalicica</name>
    <dbReference type="NCBI Taxonomy" id="1037362"/>
    <lineage>
        <taxon>Bacteria</taxon>
        <taxon>Pseudomonadati</taxon>
        <taxon>Pseudomonadota</taxon>
        <taxon>Alphaproteobacteria</taxon>
        <taxon>Rhodobacterales</taxon>
        <taxon>Roseobacteraceae</taxon>
        <taxon>Pelagimonas</taxon>
    </lineage>
</organism>
<dbReference type="InterPro" id="IPR029058">
    <property type="entry name" value="AB_hydrolase_fold"/>
</dbReference>
<evidence type="ECO:0000313" key="3">
    <source>
        <dbReference type="Proteomes" id="UP000225972"/>
    </source>
</evidence>
<accession>A0A238JHT0</accession>
<dbReference type="Proteomes" id="UP000225972">
    <property type="component" value="Unassembled WGS sequence"/>
</dbReference>
<sequence>MARFVLIHGSCHGAWCWRDVIPELQALGHEAKAIDLPSHGADTTPAADVTLDLYARAIVAALDAPSIVVGHSMAGFPISRAAELDPSHIARLVYLCSYIPWPGLGLADQRRKAPRQPLAEAFQVAPDRITMGFDPSMAQDKFYHDCPEAVDYALQNLCPQPILPQETPADLGANYASVARSYITCDDDRAIPPEFQREMATALPECDRYSLPSSHSPFFSMPDRLAALLHQIAQT</sequence>
<evidence type="ECO:0000313" key="2">
    <source>
        <dbReference type="EMBL" id="SMX30219.1"/>
    </source>
</evidence>
<dbReference type="InterPro" id="IPR045889">
    <property type="entry name" value="MES/HNL"/>
</dbReference>
<dbReference type="Pfam" id="PF12697">
    <property type="entry name" value="Abhydrolase_6"/>
    <property type="match status" value="1"/>
</dbReference>
<dbReference type="EMBL" id="FXXP01000003">
    <property type="protein sequence ID" value="SMX30219.1"/>
    <property type="molecule type" value="Genomic_DNA"/>
</dbReference>
<dbReference type="GO" id="GO:0080030">
    <property type="term" value="F:methyl indole-3-acetate esterase activity"/>
    <property type="evidence" value="ECO:0007669"/>
    <property type="project" value="TreeGrafter"/>
</dbReference>
<dbReference type="PANTHER" id="PTHR10992:SF1086">
    <property type="entry name" value="AB HYDROLASE-1 DOMAIN-CONTAINING PROTEIN"/>
    <property type="match status" value="1"/>
</dbReference>
<proteinExistence type="predicted"/>
<name>A0A238JHT0_9RHOB</name>
<dbReference type="Gene3D" id="3.40.50.1820">
    <property type="entry name" value="alpha/beta hydrolase"/>
    <property type="match status" value="1"/>
</dbReference>
<keyword evidence="2" id="KW-0378">Hydrolase</keyword>
<dbReference type="GO" id="GO:0102209">
    <property type="term" value="F:trans-permethrin hydrolase activity"/>
    <property type="evidence" value="ECO:0007669"/>
    <property type="project" value="UniProtKB-EC"/>
</dbReference>
<dbReference type="SUPFAM" id="SSF53474">
    <property type="entry name" value="alpha/beta-Hydrolases"/>
    <property type="match status" value="1"/>
</dbReference>
<dbReference type="GO" id="GO:0080032">
    <property type="term" value="F:methyl jasmonate esterase activity"/>
    <property type="evidence" value="ECO:0007669"/>
    <property type="project" value="TreeGrafter"/>
</dbReference>
<evidence type="ECO:0000259" key="1">
    <source>
        <dbReference type="Pfam" id="PF12697"/>
    </source>
</evidence>
<dbReference type="AlphaFoldDB" id="A0A238JHT0"/>
<dbReference type="InterPro" id="IPR000073">
    <property type="entry name" value="AB_hydrolase_1"/>
</dbReference>
<dbReference type="RefSeq" id="WP_099249077.1">
    <property type="nucleotide sequence ID" value="NZ_FXXP01000003.1"/>
</dbReference>
<keyword evidence="3" id="KW-1185">Reference proteome</keyword>
<reference evidence="3" key="1">
    <citation type="submission" date="2017-05" db="EMBL/GenBank/DDBJ databases">
        <authorList>
            <person name="Rodrigo-Torres L."/>
            <person name="Arahal R. D."/>
            <person name="Lucena T."/>
        </authorList>
    </citation>
    <scope>NUCLEOTIDE SEQUENCE [LARGE SCALE GENOMIC DNA]</scope>
    <source>
        <strain evidence="3">CECT 8649</strain>
    </source>
</reference>
<dbReference type="OrthoDB" id="9814966at2"/>
<dbReference type="PANTHER" id="PTHR10992">
    <property type="entry name" value="METHYLESTERASE FAMILY MEMBER"/>
    <property type="match status" value="1"/>
</dbReference>